<name>A0A2H4LI92_EUDNI</name>
<keyword evidence="2" id="KW-0646">Protease inhibitor</keyword>
<dbReference type="InterPro" id="IPR018073">
    <property type="entry name" value="Prot_inh_cystat_CS"/>
</dbReference>
<dbReference type="PROSITE" id="PS00287">
    <property type="entry name" value="CYSTATIN"/>
    <property type="match status" value="1"/>
</dbReference>
<dbReference type="GO" id="GO:0005829">
    <property type="term" value="C:cytosol"/>
    <property type="evidence" value="ECO:0007669"/>
    <property type="project" value="TreeGrafter"/>
</dbReference>
<dbReference type="PANTHER" id="PTHR11414:SF21">
    <property type="entry name" value="CYSTATIN 14A, TANDEM DUPLICATE 1-RELATED"/>
    <property type="match status" value="1"/>
</dbReference>
<evidence type="ECO:0000256" key="3">
    <source>
        <dbReference type="ARBA" id="ARBA00022704"/>
    </source>
</evidence>
<dbReference type="SUPFAM" id="SSF54403">
    <property type="entry name" value="Cystatin/monellin"/>
    <property type="match status" value="1"/>
</dbReference>
<comment type="similarity">
    <text evidence="1">Belongs to the cystatin family.</text>
</comment>
<evidence type="ECO:0000256" key="4">
    <source>
        <dbReference type="SAM" id="MobiDB-lite"/>
    </source>
</evidence>
<dbReference type="Gene3D" id="3.10.450.10">
    <property type="match status" value="1"/>
</dbReference>
<gene>
    <name evidence="5" type="primary">stefin</name>
</gene>
<proteinExistence type="evidence at transcript level"/>
<dbReference type="PANTHER" id="PTHR11414">
    <property type="entry name" value="CYSTATIN FAMILY MEMBER"/>
    <property type="match status" value="1"/>
</dbReference>
<reference evidence="5" key="1">
    <citation type="journal article" date="2017" name="Sci. Rep.">
        <title>A novel type I cystatin of parasite origin with atypical legumain-binding domain.</title>
        <authorList>
            <person name="Ilgova J."/>
            <person name="Jedlickova L."/>
            <person name="Dvorakova H."/>
            <person name="Benovics M."/>
            <person name="Mikes L."/>
            <person name="Janda L."/>
            <person name="Vorel J."/>
            <person name="Roudnicky P."/>
            <person name="Potesil D."/>
            <person name="Zdrahal Z."/>
            <person name="Gelnar M."/>
            <person name="Kasny M."/>
        </authorList>
    </citation>
    <scope>NUCLEOTIDE SEQUENCE</scope>
</reference>
<dbReference type="GO" id="GO:0004869">
    <property type="term" value="F:cysteine-type endopeptidase inhibitor activity"/>
    <property type="evidence" value="ECO:0007669"/>
    <property type="project" value="UniProtKB-KW"/>
</dbReference>
<evidence type="ECO:0000256" key="1">
    <source>
        <dbReference type="ARBA" id="ARBA00009403"/>
    </source>
</evidence>
<protein>
    <submittedName>
        <fullName evidence="5">Type I cysteine peptidase inhibitor</fullName>
    </submittedName>
</protein>
<accession>A0A2H4LI92</accession>
<dbReference type="InterPro" id="IPR046350">
    <property type="entry name" value="Cystatin_sf"/>
</dbReference>
<evidence type="ECO:0000256" key="2">
    <source>
        <dbReference type="ARBA" id="ARBA00022690"/>
    </source>
</evidence>
<dbReference type="PRINTS" id="PR00295">
    <property type="entry name" value="STEFINA"/>
</dbReference>
<sequence length="98" mass="10768">MQMVGGIGASRTPTDEERSKLHGVIAAHLQSNSLPHEPLSLLSIATQVVAGVNYFVKVKHGDNVSHYRIYEKLPCYGSTIEVSSVLHGKSEDDILEYF</sequence>
<organism evidence="5">
    <name type="scientific">Eudiplozoon nipponicum</name>
    <name type="common">Flatworm</name>
    <name type="synonym">Diplozoon nipponicum</name>
    <dbReference type="NCBI Taxonomy" id="116851"/>
    <lineage>
        <taxon>Eukaryota</taxon>
        <taxon>Metazoa</taxon>
        <taxon>Spiralia</taxon>
        <taxon>Lophotrochozoa</taxon>
        <taxon>Platyhelminthes</taxon>
        <taxon>Monogenea</taxon>
        <taxon>Polyopisthocotylea</taxon>
        <taxon>Mazocraeidea</taxon>
        <taxon>Diplozoidae</taxon>
        <taxon>Eudiplozoon</taxon>
    </lineage>
</organism>
<dbReference type="InterPro" id="IPR001713">
    <property type="entry name" value="Prot_inh_stefin"/>
</dbReference>
<evidence type="ECO:0000313" key="5">
    <source>
        <dbReference type="EMBL" id="ATB56195.1"/>
    </source>
</evidence>
<keyword evidence="3" id="KW-0789">Thiol protease inhibitor</keyword>
<dbReference type="AlphaFoldDB" id="A0A2H4LI92"/>
<dbReference type="EMBL" id="KY192529">
    <property type="protein sequence ID" value="ATB56195.1"/>
    <property type="molecule type" value="mRNA"/>
</dbReference>
<feature type="region of interest" description="Disordered" evidence="4">
    <location>
        <begin position="1"/>
        <end position="20"/>
    </location>
</feature>